<dbReference type="GO" id="GO:0016787">
    <property type="term" value="F:hydrolase activity"/>
    <property type="evidence" value="ECO:0007669"/>
    <property type="project" value="UniProtKB-KW"/>
</dbReference>
<dbReference type="EC" id="3.1.1.99" evidence="3"/>
<keyword evidence="3" id="KW-0378">Hydrolase</keyword>
<sequence length="292" mass="32521">MLSGTMECVVAAKAALGEGPYWDHRNGRLYWMDVDSNELHLYDPGKGTDVIHSFERKVSAVVLAERGGWILTMEDGIYRYMEHQPVELLAAVETGIPGNRLNDAKCDSRGRLWFGSMNRRFAGRDGSLYVMESAGEVRQVLSGIGISNGLAWNDSLGLMYYIDTLTKGIDVMNYSLADGSVSGRRTVIRLAEDEGWPDGMTIDSEGMLWVAHWRGGCISRWNPHTGEQMEKIEVPAHYVTSCTFGGENLDELYITTACGYMSAEELERWPQAGGLFRFKPGVRGREANRAAF</sequence>
<proteinExistence type="inferred from homology"/>
<dbReference type="Proteomes" id="UP001597448">
    <property type="component" value="Unassembled WGS sequence"/>
</dbReference>
<gene>
    <name evidence="3" type="ORF">ACFSX3_15695</name>
</gene>
<evidence type="ECO:0000313" key="3">
    <source>
        <dbReference type="EMBL" id="MFD2411335.1"/>
    </source>
</evidence>
<dbReference type="InterPro" id="IPR011042">
    <property type="entry name" value="6-blade_b-propeller_TolB-like"/>
</dbReference>
<dbReference type="InterPro" id="IPR005511">
    <property type="entry name" value="SMP-30"/>
</dbReference>
<dbReference type="EMBL" id="JBHUKY010000025">
    <property type="protein sequence ID" value="MFD2411335.1"/>
    <property type="molecule type" value="Genomic_DNA"/>
</dbReference>
<reference evidence="4" key="1">
    <citation type="journal article" date="2019" name="Int. J. Syst. Evol. Microbiol.">
        <title>The Global Catalogue of Microorganisms (GCM) 10K type strain sequencing project: providing services to taxonomists for standard genome sequencing and annotation.</title>
        <authorList>
            <consortium name="The Broad Institute Genomics Platform"/>
            <consortium name="The Broad Institute Genome Sequencing Center for Infectious Disease"/>
            <person name="Wu L."/>
            <person name="Ma J."/>
        </authorList>
    </citation>
    <scope>NUCLEOTIDE SEQUENCE [LARGE SCALE GENOMIC DNA]</scope>
    <source>
        <strain evidence="4">CCM 8725</strain>
    </source>
</reference>
<evidence type="ECO:0000313" key="4">
    <source>
        <dbReference type="Proteomes" id="UP001597448"/>
    </source>
</evidence>
<accession>A0ABW5F9X1</accession>
<evidence type="ECO:0000256" key="1">
    <source>
        <dbReference type="ARBA" id="ARBA00008853"/>
    </source>
</evidence>
<evidence type="ECO:0000259" key="2">
    <source>
        <dbReference type="Pfam" id="PF08450"/>
    </source>
</evidence>
<comment type="caution">
    <text evidence="3">The sequence shown here is derived from an EMBL/GenBank/DDBJ whole genome shotgun (WGS) entry which is preliminary data.</text>
</comment>
<dbReference type="SUPFAM" id="SSF63829">
    <property type="entry name" value="Calcium-dependent phosphotriesterase"/>
    <property type="match status" value="1"/>
</dbReference>
<dbReference type="InterPro" id="IPR013658">
    <property type="entry name" value="SGL"/>
</dbReference>
<dbReference type="PANTHER" id="PTHR10907:SF47">
    <property type="entry name" value="REGUCALCIN"/>
    <property type="match status" value="1"/>
</dbReference>
<dbReference type="RefSeq" id="WP_209993126.1">
    <property type="nucleotide sequence ID" value="NZ_JBHUKY010000025.1"/>
</dbReference>
<dbReference type="Pfam" id="PF08450">
    <property type="entry name" value="SGL"/>
    <property type="match status" value="1"/>
</dbReference>
<dbReference type="PANTHER" id="PTHR10907">
    <property type="entry name" value="REGUCALCIN"/>
    <property type="match status" value="1"/>
</dbReference>
<keyword evidence="4" id="KW-1185">Reference proteome</keyword>
<feature type="domain" description="SMP-30/Gluconolactonase/LRE-like region" evidence="2">
    <location>
        <begin position="16"/>
        <end position="257"/>
    </location>
</feature>
<dbReference type="Gene3D" id="2.120.10.30">
    <property type="entry name" value="TolB, C-terminal domain"/>
    <property type="match status" value="1"/>
</dbReference>
<name>A0ABW5F9X1_9BACL</name>
<comment type="similarity">
    <text evidence="1">Belongs to the SMP-30/CGR1 family.</text>
</comment>
<dbReference type="PRINTS" id="PR01790">
    <property type="entry name" value="SMP30FAMILY"/>
</dbReference>
<organism evidence="3 4">
    <name type="scientific">Paenibacillus rhizoplanae</name>
    <dbReference type="NCBI Taxonomy" id="1917181"/>
    <lineage>
        <taxon>Bacteria</taxon>
        <taxon>Bacillati</taxon>
        <taxon>Bacillota</taxon>
        <taxon>Bacilli</taxon>
        <taxon>Bacillales</taxon>
        <taxon>Paenibacillaceae</taxon>
        <taxon>Paenibacillus</taxon>
    </lineage>
</organism>
<protein>
    <submittedName>
        <fullName evidence="3">SMP-30/gluconolactonase/LRE family protein</fullName>
        <ecNumber evidence="3">3.1.1.99</ecNumber>
    </submittedName>
</protein>